<dbReference type="EMBL" id="ASHM01098305">
    <property type="protein sequence ID" value="PNX66248.1"/>
    <property type="molecule type" value="Genomic_DNA"/>
</dbReference>
<proteinExistence type="predicted"/>
<evidence type="ECO:0000313" key="2">
    <source>
        <dbReference type="Proteomes" id="UP000236291"/>
    </source>
</evidence>
<gene>
    <name evidence="1" type="ORF">L195_g054987</name>
</gene>
<organism evidence="1 2">
    <name type="scientific">Trifolium pratense</name>
    <name type="common">Red clover</name>
    <dbReference type="NCBI Taxonomy" id="57577"/>
    <lineage>
        <taxon>Eukaryota</taxon>
        <taxon>Viridiplantae</taxon>
        <taxon>Streptophyta</taxon>
        <taxon>Embryophyta</taxon>
        <taxon>Tracheophyta</taxon>
        <taxon>Spermatophyta</taxon>
        <taxon>Magnoliopsida</taxon>
        <taxon>eudicotyledons</taxon>
        <taxon>Gunneridae</taxon>
        <taxon>Pentapetalae</taxon>
        <taxon>rosids</taxon>
        <taxon>fabids</taxon>
        <taxon>Fabales</taxon>
        <taxon>Fabaceae</taxon>
        <taxon>Papilionoideae</taxon>
        <taxon>50 kb inversion clade</taxon>
        <taxon>NPAAA clade</taxon>
        <taxon>Hologalegina</taxon>
        <taxon>IRL clade</taxon>
        <taxon>Trifolieae</taxon>
        <taxon>Trifolium</taxon>
    </lineage>
</organism>
<accession>A0A2K3KIY3</accession>
<comment type="caution">
    <text evidence="1">The sequence shown here is derived from an EMBL/GenBank/DDBJ whole genome shotgun (WGS) entry which is preliminary data.</text>
</comment>
<dbReference type="AlphaFoldDB" id="A0A2K3KIY3"/>
<sequence>MGVNLDENLCSVGNLSCRRSLFSWEEDASTELLEGISPTRMVTDSRIWMAFSIGGYIVNSGYAVIQRATQDISVNCEFSSAILAGSKLQNFCSIN</sequence>
<evidence type="ECO:0000313" key="1">
    <source>
        <dbReference type="EMBL" id="PNX66248.1"/>
    </source>
</evidence>
<name>A0A2K3KIY3_TRIPR</name>
<reference evidence="1 2" key="2">
    <citation type="journal article" date="2017" name="Front. Plant Sci.">
        <title>Gene Classification and Mining of Molecular Markers Useful in Red Clover (Trifolium pratense) Breeding.</title>
        <authorList>
            <person name="Istvanek J."/>
            <person name="Dluhosova J."/>
            <person name="Dluhos P."/>
            <person name="Patkova L."/>
            <person name="Nedelnik J."/>
            <person name="Repkova J."/>
        </authorList>
    </citation>
    <scope>NUCLEOTIDE SEQUENCE [LARGE SCALE GENOMIC DNA]</scope>
    <source>
        <strain evidence="2">cv. Tatra</strain>
        <tissue evidence="1">Young leaves</tissue>
    </source>
</reference>
<reference evidence="1 2" key="1">
    <citation type="journal article" date="2014" name="Am. J. Bot.">
        <title>Genome assembly and annotation for red clover (Trifolium pratense; Fabaceae).</title>
        <authorList>
            <person name="Istvanek J."/>
            <person name="Jaros M."/>
            <person name="Krenek A."/>
            <person name="Repkova J."/>
        </authorList>
    </citation>
    <scope>NUCLEOTIDE SEQUENCE [LARGE SCALE GENOMIC DNA]</scope>
    <source>
        <strain evidence="2">cv. Tatra</strain>
        <tissue evidence="1">Young leaves</tissue>
    </source>
</reference>
<protein>
    <submittedName>
        <fullName evidence="1">Uncharacterized protein</fullName>
    </submittedName>
</protein>
<dbReference type="Proteomes" id="UP000236291">
    <property type="component" value="Unassembled WGS sequence"/>
</dbReference>